<proteinExistence type="predicted"/>
<dbReference type="HOGENOM" id="CLU_3088267_0_0_1"/>
<dbReference type="EMBL" id="KN832037">
    <property type="protein sequence ID" value="KIN96920.1"/>
    <property type="molecule type" value="Genomic_DNA"/>
</dbReference>
<dbReference type="Proteomes" id="UP000054217">
    <property type="component" value="Unassembled WGS sequence"/>
</dbReference>
<accession>A0A0C3NMS9</accession>
<dbReference type="AlphaFoldDB" id="A0A0C3NMS9"/>
<reference evidence="2" key="2">
    <citation type="submission" date="2015-01" db="EMBL/GenBank/DDBJ databases">
        <title>Evolutionary Origins and Diversification of the Mycorrhizal Mutualists.</title>
        <authorList>
            <consortium name="DOE Joint Genome Institute"/>
            <consortium name="Mycorrhizal Genomics Consortium"/>
            <person name="Kohler A."/>
            <person name="Kuo A."/>
            <person name="Nagy L.G."/>
            <person name="Floudas D."/>
            <person name="Copeland A."/>
            <person name="Barry K.W."/>
            <person name="Cichocki N."/>
            <person name="Veneault-Fourrey C."/>
            <person name="LaButti K."/>
            <person name="Lindquist E.A."/>
            <person name="Lipzen A."/>
            <person name="Lundell T."/>
            <person name="Morin E."/>
            <person name="Murat C."/>
            <person name="Riley R."/>
            <person name="Ohm R."/>
            <person name="Sun H."/>
            <person name="Tunlid A."/>
            <person name="Henrissat B."/>
            <person name="Grigoriev I.V."/>
            <person name="Hibbett D.S."/>
            <person name="Martin F."/>
        </authorList>
    </citation>
    <scope>NUCLEOTIDE SEQUENCE [LARGE SCALE GENOMIC DNA]</scope>
    <source>
        <strain evidence="2">Marx 270</strain>
    </source>
</reference>
<protein>
    <submittedName>
        <fullName evidence="1">Uncharacterized protein</fullName>
    </submittedName>
</protein>
<evidence type="ECO:0000313" key="1">
    <source>
        <dbReference type="EMBL" id="KIN96920.1"/>
    </source>
</evidence>
<organism evidence="1 2">
    <name type="scientific">Pisolithus tinctorius Marx 270</name>
    <dbReference type="NCBI Taxonomy" id="870435"/>
    <lineage>
        <taxon>Eukaryota</taxon>
        <taxon>Fungi</taxon>
        <taxon>Dikarya</taxon>
        <taxon>Basidiomycota</taxon>
        <taxon>Agaricomycotina</taxon>
        <taxon>Agaricomycetes</taxon>
        <taxon>Agaricomycetidae</taxon>
        <taxon>Boletales</taxon>
        <taxon>Sclerodermatineae</taxon>
        <taxon>Pisolithaceae</taxon>
        <taxon>Pisolithus</taxon>
    </lineage>
</organism>
<reference evidence="1 2" key="1">
    <citation type="submission" date="2014-04" db="EMBL/GenBank/DDBJ databases">
        <authorList>
            <consortium name="DOE Joint Genome Institute"/>
            <person name="Kuo A."/>
            <person name="Kohler A."/>
            <person name="Costa M.D."/>
            <person name="Nagy L.G."/>
            <person name="Floudas D."/>
            <person name="Copeland A."/>
            <person name="Barry K.W."/>
            <person name="Cichocki N."/>
            <person name="Veneault-Fourrey C."/>
            <person name="LaButti K."/>
            <person name="Lindquist E.A."/>
            <person name="Lipzen A."/>
            <person name="Lundell T."/>
            <person name="Morin E."/>
            <person name="Murat C."/>
            <person name="Sun H."/>
            <person name="Tunlid A."/>
            <person name="Henrissat B."/>
            <person name="Grigoriev I.V."/>
            <person name="Hibbett D.S."/>
            <person name="Martin F."/>
            <person name="Nordberg H.P."/>
            <person name="Cantor M.N."/>
            <person name="Hua S.X."/>
        </authorList>
    </citation>
    <scope>NUCLEOTIDE SEQUENCE [LARGE SCALE GENOMIC DNA]</scope>
    <source>
        <strain evidence="1 2">Marx 270</strain>
    </source>
</reference>
<name>A0A0C3NMS9_PISTI</name>
<evidence type="ECO:0000313" key="2">
    <source>
        <dbReference type="Proteomes" id="UP000054217"/>
    </source>
</evidence>
<dbReference type="InParanoid" id="A0A0C3NMS9"/>
<keyword evidence="2" id="KW-1185">Reference proteome</keyword>
<sequence length="52" mass="6147">MLDFAPAELSSWDAYSWPLPDTWDWENGLKKSIQTFHKVRKTFGCEEATEPW</sequence>
<gene>
    <name evidence="1" type="ORF">M404DRAFT_1006410</name>
</gene>